<feature type="compositionally biased region" description="Basic and acidic residues" evidence="1">
    <location>
        <begin position="29"/>
        <end position="40"/>
    </location>
</feature>
<dbReference type="OrthoDB" id="7261085at2"/>
<organism evidence="2 3">
    <name type="scientific">Methylocella tundrae</name>
    <dbReference type="NCBI Taxonomy" id="227605"/>
    <lineage>
        <taxon>Bacteria</taxon>
        <taxon>Pseudomonadati</taxon>
        <taxon>Pseudomonadota</taxon>
        <taxon>Alphaproteobacteria</taxon>
        <taxon>Hyphomicrobiales</taxon>
        <taxon>Beijerinckiaceae</taxon>
        <taxon>Methylocella</taxon>
    </lineage>
</organism>
<geneLocation type="plasmid" evidence="2 3">
    <name>2</name>
</geneLocation>
<sequence length="240" mass="27715">MHKIKYRFRDPGLRPRRTKLDVPGWGGEPEPRKSGSREQPWHCIPFAEGAQYGIELFYPFEQELRVSTREGRLVIEGQSGPDPETGAFSPPFRNFGDQFYTYQILLDLKVEDGFAIRTEPHPRFYTDTTDTVPIAVPALLRGWWPMMFFMVFKAPSEGRTHIFRSGEPFAQIIVIPEEPDFQLVEMSEEEAAERELQARRIYKARSTLSAASQWTSATNTVFDGTYRQIHRAAIAKNRQK</sequence>
<evidence type="ECO:0000313" key="3">
    <source>
        <dbReference type="Proteomes" id="UP000294360"/>
    </source>
</evidence>
<proteinExistence type="predicted"/>
<gene>
    <name evidence="2" type="ORF">MTUNDRAET4_0055</name>
</gene>
<accession>A0A4U8Z6L8</accession>
<dbReference type="EMBL" id="LR536451">
    <property type="protein sequence ID" value="VFU16323.1"/>
    <property type="molecule type" value="Genomic_DNA"/>
</dbReference>
<dbReference type="KEGG" id="mtun:MTUNDRAET4_0055.1"/>
<dbReference type="Proteomes" id="UP000294360">
    <property type="component" value="Plasmid 2"/>
</dbReference>
<dbReference type="AlphaFoldDB" id="A0A4U8Z6L8"/>
<name>A0A4U8Z6L8_METTU</name>
<dbReference type="RefSeq" id="WP_134492798.1">
    <property type="nucleotide sequence ID" value="NZ_CP139088.1"/>
</dbReference>
<protein>
    <submittedName>
        <fullName evidence="2">Uncharacterized protein</fullName>
    </submittedName>
</protein>
<evidence type="ECO:0000313" key="2">
    <source>
        <dbReference type="EMBL" id="VFU16323.1"/>
    </source>
</evidence>
<keyword evidence="2" id="KW-0614">Plasmid</keyword>
<feature type="region of interest" description="Disordered" evidence="1">
    <location>
        <begin position="15"/>
        <end position="40"/>
    </location>
</feature>
<reference evidence="2 3" key="1">
    <citation type="submission" date="2019-03" db="EMBL/GenBank/DDBJ databases">
        <authorList>
            <person name="Kox A.R. M."/>
        </authorList>
    </citation>
    <scope>NUCLEOTIDE SEQUENCE [LARGE SCALE GENOMIC DNA]</scope>
    <source>
        <strain evidence="2">MTUNDRAET4 annotated genome</strain>
        <plasmid evidence="3">2</plasmid>
    </source>
</reference>
<evidence type="ECO:0000256" key="1">
    <source>
        <dbReference type="SAM" id="MobiDB-lite"/>
    </source>
</evidence>